<dbReference type="EMBL" id="JAGEUA010000006">
    <property type="protein sequence ID" value="KAL0972699.1"/>
    <property type="molecule type" value="Genomic_DNA"/>
</dbReference>
<dbReference type="AlphaFoldDB" id="A0ABD0WGM4"/>
<sequence>MDCGCHVSASLQEAPVPEGRNVSHLLQVPECKNYTRGRSKAIKQSHSNTPQTSQNHWQADIKAGNT</sequence>
<protein>
    <submittedName>
        <fullName evidence="2">Uncharacterized protein</fullName>
    </submittedName>
</protein>
<evidence type="ECO:0000313" key="2">
    <source>
        <dbReference type="EMBL" id="KAL0972699.1"/>
    </source>
</evidence>
<feature type="region of interest" description="Disordered" evidence="1">
    <location>
        <begin position="36"/>
        <end position="66"/>
    </location>
</feature>
<proteinExistence type="predicted"/>
<evidence type="ECO:0000256" key="1">
    <source>
        <dbReference type="SAM" id="MobiDB-lite"/>
    </source>
</evidence>
<feature type="compositionally biased region" description="Polar residues" evidence="1">
    <location>
        <begin position="44"/>
        <end position="57"/>
    </location>
</feature>
<keyword evidence="3" id="KW-1185">Reference proteome</keyword>
<evidence type="ECO:0000313" key="3">
    <source>
        <dbReference type="Proteomes" id="UP001557470"/>
    </source>
</evidence>
<comment type="caution">
    <text evidence="2">The sequence shown here is derived from an EMBL/GenBank/DDBJ whole genome shotgun (WGS) entry which is preliminary data.</text>
</comment>
<organism evidence="2 3">
    <name type="scientific">Umbra pygmaea</name>
    <name type="common">Eastern mudminnow</name>
    <dbReference type="NCBI Taxonomy" id="75934"/>
    <lineage>
        <taxon>Eukaryota</taxon>
        <taxon>Metazoa</taxon>
        <taxon>Chordata</taxon>
        <taxon>Craniata</taxon>
        <taxon>Vertebrata</taxon>
        <taxon>Euteleostomi</taxon>
        <taxon>Actinopterygii</taxon>
        <taxon>Neopterygii</taxon>
        <taxon>Teleostei</taxon>
        <taxon>Protacanthopterygii</taxon>
        <taxon>Esociformes</taxon>
        <taxon>Umbridae</taxon>
        <taxon>Umbra</taxon>
    </lineage>
</organism>
<name>A0ABD0WGM4_UMBPY</name>
<dbReference type="Proteomes" id="UP001557470">
    <property type="component" value="Unassembled WGS sequence"/>
</dbReference>
<gene>
    <name evidence="2" type="ORF">UPYG_G00193650</name>
</gene>
<accession>A0ABD0WGM4</accession>
<reference evidence="2 3" key="1">
    <citation type="submission" date="2024-06" db="EMBL/GenBank/DDBJ databases">
        <authorList>
            <person name="Pan Q."/>
            <person name="Wen M."/>
            <person name="Jouanno E."/>
            <person name="Zahm M."/>
            <person name="Klopp C."/>
            <person name="Cabau C."/>
            <person name="Louis A."/>
            <person name="Berthelot C."/>
            <person name="Parey E."/>
            <person name="Roest Crollius H."/>
            <person name="Montfort J."/>
            <person name="Robinson-Rechavi M."/>
            <person name="Bouchez O."/>
            <person name="Lampietro C."/>
            <person name="Lopez Roques C."/>
            <person name="Donnadieu C."/>
            <person name="Postlethwait J."/>
            <person name="Bobe J."/>
            <person name="Verreycken H."/>
            <person name="Guiguen Y."/>
        </authorList>
    </citation>
    <scope>NUCLEOTIDE SEQUENCE [LARGE SCALE GENOMIC DNA]</scope>
    <source>
        <strain evidence="2">Up_M1</strain>
        <tissue evidence="2">Testis</tissue>
    </source>
</reference>